<sequence>MGNSYIDISVLEKKETFFIEPFEWVHPENVTGFSRETVRKENIRSYEEDDYSRDSDTADIIVASYLEECLYVDSSNYMIFLEYGLWLITELYSSYVVHIFPSDMREHLPRESNKLNHIFDEIYKIFLTKDKEGEYHCANLLKIFIFEVFQFGSEWGNFDIKHIDYDSMFSENNLIESATEGKFLCSYLSEENLANLSALVDYSKGHISQYKYC</sequence>
<evidence type="ECO:0000313" key="1">
    <source>
        <dbReference type="EMBL" id="VEI24704.1"/>
    </source>
</evidence>
<name>A0A7Z9A543_9MICC</name>
<dbReference type="RefSeq" id="WP_126500674.1">
    <property type="nucleotide sequence ID" value="NZ_LR134479.1"/>
</dbReference>
<dbReference type="Proteomes" id="UP000282386">
    <property type="component" value="Chromosome"/>
</dbReference>
<dbReference type="AlphaFoldDB" id="A0A7Z9A543"/>
<reference evidence="1 2" key="1">
    <citation type="submission" date="2018-12" db="EMBL/GenBank/DDBJ databases">
        <authorList>
            <consortium name="Pathogen Informatics"/>
        </authorList>
    </citation>
    <scope>NUCLEOTIDE SEQUENCE [LARGE SCALE GENOMIC DNA]</scope>
    <source>
        <strain evidence="1 2">NCTC10207</strain>
    </source>
</reference>
<evidence type="ECO:0000313" key="2">
    <source>
        <dbReference type="Proteomes" id="UP000282386"/>
    </source>
</evidence>
<dbReference type="EMBL" id="LR134479">
    <property type="protein sequence ID" value="VEI24704.1"/>
    <property type="molecule type" value="Genomic_DNA"/>
</dbReference>
<organism evidence="1 2">
    <name type="scientific">Rothia aeria</name>
    <dbReference type="NCBI Taxonomy" id="172042"/>
    <lineage>
        <taxon>Bacteria</taxon>
        <taxon>Bacillati</taxon>
        <taxon>Actinomycetota</taxon>
        <taxon>Actinomycetes</taxon>
        <taxon>Micrococcales</taxon>
        <taxon>Micrococcaceae</taxon>
        <taxon>Rothia</taxon>
    </lineage>
</organism>
<protein>
    <submittedName>
        <fullName evidence="1">Uncharacterized protein</fullName>
    </submittedName>
</protein>
<gene>
    <name evidence="1" type="ORF">NCTC10207_02215</name>
</gene>
<proteinExistence type="predicted"/>
<accession>A0A7Z9A543</accession>